<protein>
    <recommendedName>
        <fullName evidence="4">Small ribosomal subunit protein mS38</fullName>
    </recommendedName>
</protein>
<organism evidence="7 8">
    <name type="scientific">Ambispora gerdemannii</name>
    <dbReference type="NCBI Taxonomy" id="144530"/>
    <lineage>
        <taxon>Eukaryota</taxon>
        <taxon>Fungi</taxon>
        <taxon>Fungi incertae sedis</taxon>
        <taxon>Mucoromycota</taxon>
        <taxon>Glomeromycotina</taxon>
        <taxon>Glomeromycetes</taxon>
        <taxon>Archaeosporales</taxon>
        <taxon>Ambisporaceae</taxon>
        <taxon>Ambispora</taxon>
    </lineage>
</organism>
<dbReference type="PANTHER" id="PTHR32035">
    <property type="entry name" value="AURORA KINASE A-INTERACTING PROTEIN"/>
    <property type="match status" value="1"/>
</dbReference>
<sequence length="241" mass="27807">MATVSSLFRTRLRVQSLCKLGRHHFINNTNNTLVTLGYFNSNRLYSSSSSSSNSKRNQQNSTNKQETFVESNYIDPRDLAHNTFFALHRPLPTINDQLAPVWGAGQQQPQGWEEEEEGVHSPLTKSTTTLILSPLQPSLPMTPDESQKVVDRFFSEIDGKKKKTRAASMAEEVNNVRRKKSTLAVNDYREVEGEDDDLTENNKVKTYYMTNVRQKRRLKMNKHKHKKLRKSQRALRKRLGK</sequence>
<evidence type="ECO:0000259" key="6">
    <source>
        <dbReference type="SMART" id="SM01155"/>
    </source>
</evidence>
<accession>A0A9N9AC09</accession>
<feature type="region of interest" description="Disordered" evidence="5">
    <location>
        <begin position="47"/>
        <end position="67"/>
    </location>
</feature>
<dbReference type="Proteomes" id="UP000789831">
    <property type="component" value="Unassembled WGS sequence"/>
</dbReference>
<reference evidence="7" key="1">
    <citation type="submission" date="2021-06" db="EMBL/GenBank/DDBJ databases">
        <authorList>
            <person name="Kallberg Y."/>
            <person name="Tangrot J."/>
            <person name="Rosling A."/>
        </authorList>
    </citation>
    <scope>NUCLEOTIDE SEQUENCE</scope>
    <source>
        <strain evidence="7">MT106</strain>
    </source>
</reference>
<keyword evidence="2" id="KW-0496">Mitochondrion</keyword>
<feature type="compositionally biased region" description="Low complexity" evidence="5">
    <location>
        <begin position="47"/>
        <end position="64"/>
    </location>
</feature>
<evidence type="ECO:0000256" key="1">
    <source>
        <dbReference type="ARBA" id="ARBA00004173"/>
    </source>
</evidence>
<dbReference type="GO" id="GO:0005739">
    <property type="term" value="C:mitochondrion"/>
    <property type="evidence" value="ECO:0007669"/>
    <property type="project" value="UniProtKB-SubCell"/>
</dbReference>
<dbReference type="Pfam" id="PF08213">
    <property type="entry name" value="COX24_C"/>
    <property type="match status" value="1"/>
</dbReference>
<keyword evidence="8" id="KW-1185">Reference proteome</keyword>
<evidence type="ECO:0000256" key="4">
    <source>
        <dbReference type="ARBA" id="ARBA00035682"/>
    </source>
</evidence>
<evidence type="ECO:0000256" key="2">
    <source>
        <dbReference type="ARBA" id="ARBA00023128"/>
    </source>
</evidence>
<evidence type="ECO:0000313" key="7">
    <source>
        <dbReference type="EMBL" id="CAG8525341.1"/>
    </source>
</evidence>
<dbReference type="SMART" id="SM01155">
    <property type="entry name" value="DUF1713"/>
    <property type="match status" value="1"/>
</dbReference>
<dbReference type="OrthoDB" id="2415312at2759"/>
<gene>
    <name evidence="7" type="ORF">AGERDE_LOCUS5447</name>
</gene>
<dbReference type="EMBL" id="CAJVPL010000735">
    <property type="protein sequence ID" value="CAG8525341.1"/>
    <property type="molecule type" value="Genomic_DNA"/>
</dbReference>
<comment type="subcellular location">
    <subcellularLocation>
        <location evidence="1">Mitochondrion</location>
    </subcellularLocation>
</comment>
<proteinExistence type="inferred from homology"/>
<feature type="region of interest" description="Disordered" evidence="5">
    <location>
        <begin position="219"/>
        <end position="241"/>
    </location>
</feature>
<evidence type="ECO:0000313" key="8">
    <source>
        <dbReference type="Proteomes" id="UP000789831"/>
    </source>
</evidence>
<dbReference type="AlphaFoldDB" id="A0A9N9AC09"/>
<comment type="caution">
    <text evidence="7">The sequence shown here is derived from an EMBL/GenBank/DDBJ whole genome shotgun (WGS) entry which is preliminary data.</text>
</comment>
<feature type="domain" description="Ribosomal protein mS38 C-terminal" evidence="6">
    <location>
        <begin position="208"/>
        <end position="241"/>
    </location>
</feature>
<dbReference type="InterPro" id="IPR013177">
    <property type="entry name" value="Ribosomal_mS38_C"/>
</dbReference>
<comment type="similarity">
    <text evidence="3">Belongs to the mitochondrion-specific ribosomal protein mS38 family.</text>
</comment>
<dbReference type="CDD" id="cd23699">
    <property type="entry name" value="At5g63150_CTD"/>
    <property type="match status" value="1"/>
</dbReference>
<dbReference type="PANTHER" id="PTHR32035:SF3">
    <property type="entry name" value="SMALL RIBOSOMAL SUBUNIT PROTEIN MS38"/>
    <property type="match status" value="1"/>
</dbReference>
<name>A0A9N9AC09_9GLOM</name>
<evidence type="ECO:0000256" key="3">
    <source>
        <dbReference type="ARBA" id="ARBA00035647"/>
    </source>
</evidence>
<evidence type="ECO:0000256" key="5">
    <source>
        <dbReference type="SAM" id="MobiDB-lite"/>
    </source>
</evidence>